<evidence type="ECO:0008006" key="4">
    <source>
        <dbReference type="Google" id="ProtNLM"/>
    </source>
</evidence>
<evidence type="ECO:0000313" key="3">
    <source>
        <dbReference type="Proteomes" id="UP000241201"/>
    </source>
</evidence>
<accession>A0A2T3G445</accession>
<protein>
    <recommendedName>
        <fullName evidence="4">DUF5105 domain-containing protein</fullName>
    </recommendedName>
</protein>
<keyword evidence="1" id="KW-0732">Signal</keyword>
<sequence length="207" mass="23793">MKKIMKVLCVFALVFLAGCSSTNSQDEQKQVVTDFFTYVSKCDIKNLKKITSSSVLNDMELEKMEKELSQYTEEEYGKVFVEETDKFKKAIFKDLFTDIEIKDVKEDGDKVKVTVTGKEKDYSKIDFDSNELNTTAQNYITEHYDEISKVVQKEGENAALIKVFDEIAPTLYQTMTDTYKKAPTKKLTSTVTLEKKDDKWIITGLDE</sequence>
<keyword evidence="3" id="KW-1185">Reference proteome</keyword>
<organism evidence="2 3">
    <name type="scientific">Faecalibacillus faecis</name>
    <dbReference type="NCBI Taxonomy" id="1982628"/>
    <lineage>
        <taxon>Bacteria</taxon>
        <taxon>Bacillati</taxon>
        <taxon>Bacillota</taxon>
        <taxon>Erysipelotrichia</taxon>
        <taxon>Erysipelotrichales</taxon>
        <taxon>Coprobacillaceae</taxon>
        <taxon>Faecalibacillus</taxon>
    </lineage>
</organism>
<dbReference type="Proteomes" id="UP000241201">
    <property type="component" value="Unassembled WGS sequence"/>
</dbReference>
<name>A0A2T3G445_9FIRM</name>
<proteinExistence type="predicted"/>
<feature type="signal peptide" evidence="1">
    <location>
        <begin position="1"/>
        <end position="24"/>
    </location>
</feature>
<evidence type="ECO:0000313" key="2">
    <source>
        <dbReference type="EMBL" id="PST42306.1"/>
    </source>
</evidence>
<dbReference type="RefSeq" id="WP_106987074.1">
    <property type="nucleotide sequence ID" value="NZ_DBGDQT010000147.1"/>
</dbReference>
<dbReference type="PROSITE" id="PS51257">
    <property type="entry name" value="PROKAR_LIPOPROTEIN"/>
    <property type="match status" value="1"/>
</dbReference>
<feature type="chain" id="PRO_5038816440" description="DUF5105 domain-containing protein" evidence="1">
    <location>
        <begin position="25"/>
        <end position="207"/>
    </location>
</feature>
<comment type="caution">
    <text evidence="2">The sequence shown here is derived from an EMBL/GenBank/DDBJ whole genome shotgun (WGS) entry which is preliminary data.</text>
</comment>
<reference evidence="3" key="1">
    <citation type="submission" date="2018-03" db="EMBL/GenBank/DDBJ databases">
        <title>Lachnoclostridium SNUG30370 gen.nov., sp.nov., isolated from human faeces.</title>
        <authorList>
            <person name="Seo B."/>
            <person name="Jeon K."/>
            <person name="Ko G."/>
        </authorList>
    </citation>
    <scope>NUCLEOTIDE SEQUENCE [LARGE SCALE GENOMIC DNA]</scope>
    <source>
        <strain evidence="3">SNUG30370</strain>
    </source>
</reference>
<dbReference type="EMBL" id="PYLP01000001">
    <property type="protein sequence ID" value="PST42306.1"/>
    <property type="molecule type" value="Genomic_DNA"/>
</dbReference>
<evidence type="ECO:0000256" key="1">
    <source>
        <dbReference type="SAM" id="SignalP"/>
    </source>
</evidence>
<gene>
    <name evidence="2" type="ORF">C7U55_01780</name>
</gene>
<dbReference type="GeneID" id="77469837"/>
<dbReference type="AlphaFoldDB" id="A0A2T3G445"/>